<dbReference type="PANTHER" id="PTHR43266">
    <property type="entry name" value="MACROLIDE-EFFLUX PROTEIN"/>
    <property type="match status" value="1"/>
</dbReference>
<gene>
    <name evidence="9" type="ORF">NK118_14250</name>
</gene>
<protein>
    <submittedName>
        <fullName evidence="9">MFS transporter</fullName>
    </submittedName>
</protein>
<comment type="caution">
    <text evidence="9">The sequence shown here is derived from an EMBL/GenBank/DDBJ whole genome shotgun (WGS) entry which is preliminary data.</text>
</comment>
<feature type="transmembrane region" description="Helical" evidence="7">
    <location>
        <begin position="165"/>
        <end position="189"/>
    </location>
</feature>
<evidence type="ECO:0000313" key="10">
    <source>
        <dbReference type="Proteomes" id="UP001523565"/>
    </source>
</evidence>
<evidence type="ECO:0000256" key="7">
    <source>
        <dbReference type="SAM" id="Phobius"/>
    </source>
</evidence>
<feature type="domain" description="Major facilitator superfamily (MFS) profile" evidence="8">
    <location>
        <begin position="1"/>
        <end position="397"/>
    </location>
</feature>
<dbReference type="EMBL" id="JAMZFV010000032">
    <property type="protein sequence ID" value="MCP1111412.1"/>
    <property type="molecule type" value="Genomic_DNA"/>
</dbReference>
<feature type="transmembrane region" description="Helical" evidence="7">
    <location>
        <begin position="368"/>
        <end position="389"/>
    </location>
</feature>
<dbReference type="InterPro" id="IPR011701">
    <property type="entry name" value="MFS"/>
</dbReference>
<dbReference type="CDD" id="cd06173">
    <property type="entry name" value="MFS_MefA_like"/>
    <property type="match status" value="1"/>
</dbReference>
<proteinExistence type="predicted"/>
<dbReference type="PANTHER" id="PTHR43266:SF10">
    <property type="entry name" value="BACILYSIN EXPORTER BACE-RELATED"/>
    <property type="match status" value="1"/>
</dbReference>
<dbReference type="InterPro" id="IPR020846">
    <property type="entry name" value="MFS_dom"/>
</dbReference>
<feature type="transmembrane region" description="Helical" evidence="7">
    <location>
        <begin position="251"/>
        <end position="276"/>
    </location>
</feature>
<keyword evidence="3" id="KW-1003">Cell membrane</keyword>
<feature type="transmembrane region" description="Helical" evidence="7">
    <location>
        <begin position="73"/>
        <end position="94"/>
    </location>
</feature>
<organism evidence="9 10">
    <name type="scientific">Ohessyouella blattaphilus</name>
    <dbReference type="NCBI Taxonomy" id="2949333"/>
    <lineage>
        <taxon>Bacteria</taxon>
        <taxon>Bacillati</taxon>
        <taxon>Bacillota</taxon>
        <taxon>Clostridia</taxon>
        <taxon>Lachnospirales</taxon>
        <taxon>Lachnospiraceae</taxon>
        <taxon>Ohessyouella</taxon>
    </lineage>
</organism>
<dbReference type="SUPFAM" id="SSF103473">
    <property type="entry name" value="MFS general substrate transporter"/>
    <property type="match status" value="1"/>
</dbReference>
<keyword evidence="4 7" id="KW-0812">Transmembrane</keyword>
<keyword evidence="10" id="KW-1185">Reference proteome</keyword>
<feature type="transmembrane region" description="Helical" evidence="7">
    <location>
        <begin position="137"/>
        <end position="159"/>
    </location>
</feature>
<keyword evidence="6 7" id="KW-0472">Membrane</keyword>
<evidence type="ECO:0000256" key="4">
    <source>
        <dbReference type="ARBA" id="ARBA00022692"/>
    </source>
</evidence>
<feature type="transmembrane region" description="Helical" evidence="7">
    <location>
        <begin position="12"/>
        <end position="36"/>
    </location>
</feature>
<feature type="transmembrane region" description="Helical" evidence="7">
    <location>
        <begin position="100"/>
        <end position="125"/>
    </location>
</feature>
<dbReference type="Gene3D" id="1.20.1250.20">
    <property type="entry name" value="MFS general substrate transporter like domains"/>
    <property type="match status" value="1"/>
</dbReference>
<name>A0ABT1EL29_9FIRM</name>
<evidence type="ECO:0000256" key="5">
    <source>
        <dbReference type="ARBA" id="ARBA00022989"/>
    </source>
</evidence>
<feature type="transmembrane region" description="Helical" evidence="7">
    <location>
        <begin position="42"/>
        <end position="66"/>
    </location>
</feature>
<feature type="transmembrane region" description="Helical" evidence="7">
    <location>
        <begin position="218"/>
        <end position="239"/>
    </location>
</feature>
<feature type="transmembrane region" description="Helical" evidence="7">
    <location>
        <begin position="308"/>
        <end position="331"/>
    </location>
</feature>
<sequence length="399" mass="43195">MHYNWKKNAAVFLGSQSISLFGSSLVQFVITSYITVQTKSGAYAAIAILCAILPMFFLSPFAGVWADKYNRKVLIVLADGGIALCTLIVAISFIMGNESIILLFVALIIRAVGGAIQTPCVSAMLPDVVPEEHLTRVNGINGTLQSIFTLASPVLGAALLPLAPIGYLFFIDIVTAVIGIVIIALFFHLPYKEKKEVPKTNPLRDMKEGVRYIRKTDFLLEFFLFCTIFFLMMAPAAFLTPIQVVRNYGDAYWRLSAIEVGWSVGMIVGGILITLWGGLRNKVYTMILSAVLMGACTVALGIKMPFGPYVVVMGIFGLAMPLLNTPAMTLLQEKVAPEYMGRVFGVMTMINTAMMPLGMVIFGPMADVISVEILLIVTGVVILVAALCMKKAKALVAVG</sequence>
<dbReference type="RefSeq" id="WP_262070274.1">
    <property type="nucleotide sequence ID" value="NZ_JAMXOC010000032.1"/>
</dbReference>
<evidence type="ECO:0000256" key="6">
    <source>
        <dbReference type="ARBA" id="ARBA00023136"/>
    </source>
</evidence>
<evidence type="ECO:0000313" key="9">
    <source>
        <dbReference type="EMBL" id="MCP1111412.1"/>
    </source>
</evidence>
<feature type="transmembrane region" description="Helical" evidence="7">
    <location>
        <begin position="343"/>
        <end position="362"/>
    </location>
</feature>
<evidence type="ECO:0000256" key="1">
    <source>
        <dbReference type="ARBA" id="ARBA00004651"/>
    </source>
</evidence>
<accession>A0ABT1EL29</accession>
<comment type="subcellular location">
    <subcellularLocation>
        <location evidence="1">Cell membrane</location>
        <topology evidence="1">Multi-pass membrane protein</topology>
    </subcellularLocation>
</comment>
<evidence type="ECO:0000256" key="3">
    <source>
        <dbReference type="ARBA" id="ARBA00022475"/>
    </source>
</evidence>
<reference evidence="9 10" key="1">
    <citation type="journal article" date="2022" name="Genome Biol. Evol.">
        <title>Host diet, physiology and behaviors set the stage for Lachnospiraceae cladogenesis.</title>
        <authorList>
            <person name="Vera-Ponce De Leon A."/>
            <person name="Schneider M."/>
            <person name="Jahnes B.C."/>
            <person name="Sadowski V."/>
            <person name="Camuy-Velez L.A."/>
            <person name="Duan J."/>
            <person name="Sabree Z.L."/>
        </authorList>
    </citation>
    <scope>NUCLEOTIDE SEQUENCE [LARGE SCALE GENOMIC DNA]</scope>
    <source>
        <strain evidence="9 10">PAL227</strain>
    </source>
</reference>
<dbReference type="Pfam" id="PF07690">
    <property type="entry name" value="MFS_1"/>
    <property type="match status" value="1"/>
</dbReference>
<evidence type="ECO:0000259" key="8">
    <source>
        <dbReference type="PROSITE" id="PS50850"/>
    </source>
</evidence>
<dbReference type="PROSITE" id="PS50850">
    <property type="entry name" value="MFS"/>
    <property type="match status" value="1"/>
</dbReference>
<keyword evidence="2" id="KW-0813">Transport</keyword>
<feature type="transmembrane region" description="Helical" evidence="7">
    <location>
        <begin position="283"/>
        <end position="302"/>
    </location>
</feature>
<dbReference type="Proteomes" id="UP001523565">
    <property type="component" value="Unassembled WGS sequence"/>
</dbReference>
<dbReference type="InterPro" id="IPR036259">
    <property type="entry name" value="MFS_trans_sf"/>
</dbReference>
<evidence type="ECO:0000256" key="2">
    <source>
        <dbReference type="ARBA" id="ARBA00022448"/>
    </source>
</evidence>
<keyword evidence="5 7" id="KW-1133">Transmembrane helix</keyword>